<dbReference type="EnsemblPlants" id="KQJ95253">
    <property type="protein sequence ID" value="KQJ95253"/>
    <property type="gene ID" value="BRADI_3g16065v3"/>
</dbReference>
<evidence type="ECO:0000313" key="2">
    <source>
        <dbReference type="EnsemblPlants" id="KQJ95253"/>
    </source>
</evidence>
<reference evidence="1 2" key="1">
    <citation type="journal article" date="2010" name="Nature">
        <title>Genome sequencing and analysis of the model grass Brachypodium distachyon.</title>
        <authorList>
            <consortium name="International Brachypodium Initiative"/>
        </authorList>
    </citation>
    <scope>NUCLEOTIDE SEQUENCE [LARGE SCALE GENOMIC DNA]</scope>
    <source>
        <strain evidence="1 2">Bd21</strain>
    </source>
</reference>
<proteinExistence type="predicted"/>
<protein>
    <submittedName>
        <fullName evidence="1 2">Uncharacterized protein</fullName>
    </submittedName>
</protein>
<organism evidence="1">
    <name type="scientific">Brachypodium distachyon</name>
    <name type="common">Purple false brome</name>
    <name type="synonym">Trachynia distachya</name>
    <dbReference type="NCBI Taxonomy" id="15368"/>
    <lineage>
        <taxon>Eukaryota</taxon>
        <taxon>Viridiplantae</taxon>
        <taxon>Streptophyta</taxon>
        <taxon>Embryophyta</taxon>
        <taxon>Tracheophyta</taxon>
        <taxon>Spermatophyta</taxon>
        <taxon>Magnoliopsida</taxon>
        <taxon>Liliopsida</taxon>
        <taxon>Poales</taxon>
        <taxon>Poaceae</taxon>
        <taxon>BOP clade</taxon>
        <taxon>Pooideae</taxon>
        <taxon>Stipodae</taxon>
        <taxon>Brachypodieae</taxon>
        <taxon>Brachypodium</taxon>
    </lineage>
</organism>
<keyword evidence="3" id="KW-1185">Reference proteome</keyword>
<dbReference type="AlphaFoldDB" id="A0A0Q3LRW4"/>
<reference evidence="1" key="2">
    <citation type="submission" date="2017-06" db="EMBL/GenBank/DDBJ databases">
        <title>WGS assembly of Brachypodium distachyon.</title>
        <authorList>
            <consortium name="The International Brachypodium Initiative"/>
            <person name="Lucas S."/>
            <person name="Harmon-Smith M."/>
            <person name="Lail K."/>
            <person name="Tice H."/>
            <person name="Grimwood J."/>
            <person name="Bruce D."/>
            <person name="Barry K."/>
            <person name="Shu S."/>
            <person name="Lindquist E."/>
            <person name="Wang M."/>
            <person name="Pitluck S."/>
            <person name="Vogel J.P."/>
            <person name="Garvin D.F."/>
            <person name="Mockler T.C."/>
            <person name="Schmutz J."/>
            <person name="Rokhsar D."/>
            <person name="Bevan M.W."/>
        </authorList>
    </citation>
    <scope>NUCLEOTIDE SEQUENCE</scope>
    <source>
        <strain evidence="1">Bd21</strain>
    </source>
</reference>
<accession>A0A0Q3LRW4</accession>
<name>A0A0Q3LRW4_BRADI</name>
<evidence type="ECO:0000313" key="3">
    <source>
        <dbReference type="Proteomes" id="UP000008810"/>
    </source>
</evidence>
<dbReference type="EMBL" id="CM000882">
    <property type="protein sequence ID" value="KQJ95253.1"/>
    <property type="molecule type" value="Genomic_DNA"/>
</dbReference>
<reference evidence="2" key="3">
    <citation type="submission" date="2018-08" db="UniProtKB">
        <authorList>
            <consortium name="EnsemblPlants"/>
        </authorList>
    </citation>
    <scope>IDENTIFICATION</scope>
    <source>
        <strain evidence="2">cv. Bd21</strain>
    </source>
</reference>
<evidence type="ECO:0000313" key="1">
    <source>
        <dbReference type="EMBL" id="KQJ95253.1"/>
    </source>
</evidence>
<dbReference type="InParanoid" id="A0A0Q3LRW4"/>
<dbReference type="Gramene" id="KQJ95253">
    <property type="protein sequence ID" value="KQJ95253"/>
    <property type="gene ID" value="BRADI_3g16065v3"/>
</dbReference>
<gene>
    <name evidence="1" type="ORF">BRADI_3g16065v3</name>
</gene>
<sequence>MLSASIHGNARWLPAQSPAAAGIGRPAGVRQIAAMGGLRSDGILVSARIQGWYMVFGASLYETRR</sequence>
<dbReference type="Proteomes" id="UP000008810">
    <property type="component" value="Chromosome 3"/>
</dbReference>